<evidence type="ECO:0000256" key="4">
    <source>
        <dbReference type="ARBA" id="ARBA00023125"/>
    </source>
</evidence>
<keyword evidence="4 8" id="KW-0238">DNA-binding</keyword>
<keyword evidence="9" id="KW-1185">Reference proteome</keyword>
<reference evidence="8 9" key="1">
    <citation type="submission" date="2018-10" db="EMBL/GenBank/DDBJ databases">
        <title>Phylogenomics of Brevibacillus.</title>
        <authorList>
            <person name="Dunlap C."/>
        </authorList>
    </citation>
    <scope>NUCLEOTIDE SEQUENCE [LARGE SCALE GENOMIC DNA]</scope>
    <source>
        <strain evidence="8 9">JCM 12215</strain>
    </source>
</reference>
<sequence length="215" mass="24994">MTKIKVLYVEDDPDWREGLHSFFFGHEKIELYACVSSMEECFVMLKNAPADIVVMDILLGDHKATGLDATLDISVLYPDVKVIMLSSLDDSDEIFYEAFMNGAYDFLYKDEFERLPEVISAAMRNQRSKYGDRLRRMVYEKKNSLLSEGDRQLLLMIYEGKTQVQISKEFHVSLAAVKKHVGRIMKKFNWEHSSSELANKCRKWGLLERDRDGKE</sequence>
<keyword evidence="3" id="KW-0805">Transcription regulation</keyword>
<dbReference type="Gene3D" id="1.10.10.10">
    <property type="entry name" value="Winged helix-like DNA-binding domain superfamily/Winged helix DNA-binding domain"/>
    <property type="match status" value="1"/>
</dbReference>
<dbReference type="GO" id="GO:0003677">
    <property type="term" value="F:DNA binding"/>
    <property type="evidence" value="ECO:0007669"/>
    <property type="project" value="UniProtKB-KW"/>
</dbReference>
<dbReference type="Pfam" id="PF00196">
    <property type="entry name" value="GerE"/>
    <property type="match status" value="1"/>
</dbReference>
<dbReference type="AlphaFoldDB" id="A0A3M8CJN2"/>
<dbReference type="InterPro" id="IPR036388">
    <property type="entry name" value="WH-like_DNA-bd_sf"/>
</dbReference>
<dbReference type="PROSITE" id="PS50110">
    <property type="entry name" value="RESPONSE_REGULATORY"/>
    <property type="match status" value="1"/>
</dbReference>
<dbReference type="GO" id="GO:0000160">
    <property type="term" value="P:phosphorelay signal transduction system"/>
    <property type="evidence" value="ECO:0007669"/>
    <property type="project" value="UniProtKB-KW"/>
</dbReference>
<protein>
    <submittedName>
        <fullName evidence="8">DNA-binding response regulator</fullName>
    </submittedName>
</protein>
<evidence type="ECO:0000256" key="5">
    <source>
        <dbReference type="ARBA" id="ARBA00023163"/>
    </source>
</evidence>
<dbReference type="GO" id="GO:0006355">
    <property type="term" value="P:regulation of DNA-templated transcription"/>
    <property type="evidence" value="ECO:0007669"/>
    <property type="project" value="InterPro"/>
</dbReference>
<proteinExistence type="predicted"/>
<dbReference type="InterPro" id="IPR001789">
    <property type="entry name" value="Sig_transdc_resp-reg_receiver"/>
</dbReference>
<keyword evidence="5" id="KW-0804">Transcription</keyword>
<dbReference type="SUPFAM" id="SSF52172">
    <property type="entry name" value="CheY-like"/>
    <property type="match status" value="1"/>
</dbReference>
<gene>
    <name evidence="8" type="ORF">EDM52_05910</name>
</gene>
<dbReference type="EMBL" id="RHHR01000009">
    <property type="protein sequence ID" value="RNB75942.1"/>
    <property type="molecule type" value="Genomic_DNA"/>
</dbReference>
<keyword evidence="2" id="KW-0902">Two-component regulatory system</keyword>
<evidence type="ECO:0000256" key="6">
    <source>
        <dbReference type="PROSITE-ProRule" id="PRU00169"/>
    </source>
</evidence>
<dbReference type="RefSeq" id="WP_122908099.1">
    <property type="nucleotide sequence ID" value="NZ_CBCSBE010000004.1"/>
</dbReference>
<dbReference type="InterPro" id="IPR000792">
    <property type="entry name" value="Tscrpt_reg_LuxR_C"/>
</dbReference>
<dbReference type="Gene3D" id="3.40.50.2300">
    <property type="match status" value="1"/>
</dbReference>
<dbReference type="PANTHER" id="PTHR43214">
    <property type="entry name" value="TWO-COMPONENT RESPONSE REGULATOR"/>
    <property type="match status" value="1"/>
</dbReference>
<dbReference type="CDD" id="cd17535">
    <property type="entry name" value="REC_NarL-like"/>
    <property type="match status" value="1"/>
</dbReference>
<feature type="domain" description="Response regulatory" evidence="7">
    <location>
        <begin position="5"/>
        <end position="124"/>
    </location>
</feature>
<accession>A0A3M8CJN2</accession>
<dbReference type="InterPro" id="IPR058245">
    <property type="entry name" value="NreC/VraR/RcsB-like_REC"/>
</dbReference>
<evidence type="ECO:0000259" key="7">
    <source>
        <dbReference type="PROSITE" id="PS50110"/>
    </source>
</evidence>
<dbReference type="SMART" id="SM00421">
    <property type="entry name" value="HTH_LUXR"/>
    <property type="match status" value="1"/>
</dbReference>
<dbReference type="InterPro" id="IPR016032">
    <property type="entry name" value="Sig_transdc_resp-reg_C-effctor"/>
</dbReference>
<evidence type="ECO:0000256" key="2">
    <source>
        <dbReference type="ARBA" id="ARBA00023012"/>
    </source>
</evidence>
<dbReference type="OrthoDB" id="192836at2"/>
<evidence type="ECO:0000313" key="9">
    <source>
        <dbReference type="Proteomes" id="UP000282028"/>
    </source>
</evidence>
<evidence type="ECO:0000256" key="3">
    <source>
        <dbReference type="ARBA" id="ARBA00023015"/>
    </source>
</evidence>
<organism evidence="8 9">
    <name type="scientific">Brevibacillus invocatus</name>
    <dbReference type="NCBI Taxonomy" id="173959"/>
    <lineage>
        <taxon>Bacteria</taxon>
        <taxon>Bacillati</taxon>
        <taxon>Bacillota</taxon>
        <taxon>Bacilli</taxon>
        <taxon>Bacillales</taxon>
        <taxon>Paenibacillaceae</taxon>
        <taxon>Brevibacillus</taxon>
    </lineage>
</organism>
<dbReference type="SMART" id="SM00448">
    <property type="entry name" value="REC"/>
    <property type="match status" value="1"/>
</dbReference>
<dbReference type="SUPFAM" id="SSF46894">
    <property type="entry name" value="C-terminal effector domain of the bipartite response regulators"/>
    <property type="match status" value="1"/>
</dbReference>
<dbReference type="InterPro" id="IPR039420">
    <property type="entry name" value="WalR-like"/>
</dbReference>
<name>A0A3M8CJN2_9BACL</name>
<keyword evidence="1 6" id="KW-0597">Phosphoprotein</keyword>
<evidence type="ECO:0000313" key="8">
    <source>
        <dbReference type="EMBL" id="RNB75942.1"/>
    </source>
</evidence>
<dbReference type="Pfam" id="PF00072">
    <property type="entry name" value="Response_reg"/>
    <property type="match status" value="1"/>
</dbReference>
<dbReference type="Proteomes" id="UP000282028">
    <property type="component" value="Unassembled WGS sequence"/>
</dbReference>
<evidence type="ECO:0000256" key="1">
    <source>
        <dbReference type="ARBA" id="ARBA00022553"/>
    </source>
</evidence>
<comment type="caution">
    <text evidence="8">The sequence shown here is derived from an EMBL/GenBank/DDBJ whole genome shotgun (WGS) entry which is preliminary data.</text>
</comment>
<dbReference type="InterPro" id="IPR011006">
    <property type="entry name" value="CheY-like_superfamily"/>
</dbReference>
<feature type="modified residue" description="4-aspartylphosphate" evidence="6">
    <location>
        <position position="56"/>
    </location>
</feature>